<name>A0A414PXF3_FUSMR</name>
<dbReference type="Proteomes" id="UP000284676">
    <property type="component" value="Unassembled WGS sequence"/>
</dbReference>
<dbReference type="Pfam" id="PF02826">
    <property type="entry name" value="2-Hacid_dh_C"/>
    <property type="match status" value="1"/>
</dbReference>
<dbReference type="PROSITE" id="PS00065">
    <property type="entry name" value="D_2_HYDROXYACID_DH_1"/>
    <property type="match status" value="1"/>
</dbReference>
<dbReference type="CDD" id="cd12184">
    <property type="entry name" value="HGDH_like"/>
    <property type="match status" value="1"/>
</dbReference>
<feature type="domain" description="D-isomer specific 2-hydroxyacid dehydrogenase catalytic" evidence="4">
    <location>
        <begin position="9"/>
        <end position="327"/>
    </location>
</feature>
<dbReference type="Gene3D" id="3.40.50.720">
    <property type="entry name" value="NAD(P)-binding Rossmann-like Domain"/>
    <property type="match status" value="2"/>
</dbReference>
<accession>A0A414PXF3</accession>
<dbReference type="RefSeq" id="WP_118234220.1">
    <property type="nucleotide sequence ID" value="NZ_QRHL01000005.1"/>
</dbReference>
<dbReference type="InterPro" id="IPR006140">
    <property type="entry name" value="D-isomer_DH_NAD-bd"/>
</dbReference>
<dbReference type="PANTHER" id="PTHR43026:SF1">
    <property type="entry name" value="2-HYDROXYACID DEHYDROGENASE HOMOLOG 1-RELATED"/>
    <property type="match status" value="1"/>
</dbReference>
<comment type="caution">
    <text evidence="6">The sequence shown here is derived from an EMBL/GenBank/DDBJ whole genome shotgun (WGS) entry which is preliminary data.</text>
</comment>
<evidence type="ECO:0000259" key="5">
    <source>
        <dbReference type="Pfam" id="PF02826"/>
    </source>
</evidence>
<dbReference type="SUPFAM" id="SSF52283">
    <property type="entry name" value="Formate/glycerate dehydrogenase catalytic domain-like"/>
    <property type="match status" value="1"/>
</dbReference>
<reference evidence="6 7" key="1">
    <citation type="submission" date="2018-08" db="EMBL/GenBank/DDBJ databases">
        <title>A genome reference for cultivated species of the human gut microbiota.</title>
        <authorList>
            <person name="Zou Y."/>
            <person name="Xue W."/>
            <person name="Luo G."/>
        </authorList>
    </citation>
    <scope>NUCLEOTIDE SEQUENCE [LARGE SCALE GENOMIC DNA]</scope>
    <source>
        <strain evidence="6 7">AM25-1</strain>
    </source>
</reference>
<dbReference type="GO" id="GO:0051287">
    <property type="term" value="F:NAD binding"/>
    <property type="evidence" value="ECO:0007669"/>
    <property type="project" value="InterPro"/>
</dbReference>
<dbReference type="InterPro" id="IPR006139">
    <property type="entry name" value="D-isomer_2_OHA_DH_cat_dom"/>
</dbReference>
<dbReference type="SUPFAM" id="SSF51735">
    <property type="entry name" value="NAD(P)-binding Rossmann-fold domains"/>
    <property type="match status" value="1"/>
</dbReference>
<protein>
    <submittedName>
        <fullName evidence="6">Lactate dehydrogenase</fullName>
    </submittedName>
</protein>
<dbReference type="InterPro" id="IPR029752">
    <property type="entry name" value="D-isomer_DH_CS1"/>
</dbReference>
<comment type="similarity">
    <text evidence="1 3">Belongs to the D-isomer specific 2-hydroxyacid dehydrogenase family.</text>
</comment>
<gene>
    <name evidence="6" type="ORF">DW663_05255</name>
</gene>
<evidence type="ECO:0000259" key="4">
    <source>
        <dbReference type="Pfam" id="PF00389"/>
    </source>
</evidence>
<organism evidence="6 7">
    <name type="scientific">Fusobacterium mortiferum</name>
    <dbReference type="NCBI Taxonomy" id="850"/>
    <lineage>
        <taxon>Bacteria</taxon>
        <taxon>Fusobacteriati</taxon>
        <taxon>Fusobacteriota</taxon>
        <taxon>Fusobacteriia</taxon>
        <taxon>Fusobacteriales</taxon>
        <taxon>Fusobacteriaceae</taxon>
        <taxon>Fusobacterium</taxon>
    </lineage>
</organism>
<sequence>MKLICYGVRKVEKPFFERLNKFGYDLTLIEELMNDENVNLIEGHQAVMLRANCPANRKNLEKMKNFGVEYLLTRTVGYNHIDLEAAYEMGFKMARVPRYSPNAIAELAITFAMNLVRKGSYMVDRTRNKNFIVDEYMFSPEIRNLTVGVIGTGKIGFTAAKLFKGLGARVIAYDLYPSEAAKEVVEYVTMEELNKTADIITLHCPYIKGENDNLLGEEFISNLKDGAILINTARGELQDVEAIIKGLESGKIGGFATDVFSNEKEFFFKDMAGKEIDKNVEKLISLYPRVLITPHIGSYTDEALTNMIEISYENLDEFLRTGDCQNKL</sequence>
<keyword evidence="3" id="KW-0560">Oxidoreductase</keyword>
<dbReference type="InterPro" id="IPR036291">
    <property type="entry name" value="NAD(P)-bd_dom_sf"/>
</dbReference>
<dbReference type="PANTHER" id="PTHR43026">
    <property type="entry name" value="2-HYDROXYACID DEHYDROGENASE HOMOLOG 1-RELATED"/>
    <property type="match status" value="1"/>
</dbReference>
<evidence type="ECO:0000313" key="6">
    <source>
        <dbReference type="EMBL" id="RHF73257.1"/>
    </source>
</evidence>
<dbReference type="EMBL" id="QRHL01000005">
    <property type="protein sequence ID" value="RHF73257.1"/>
    <property type="molecule type" value="Genomic_DNA"/>
</dbReference>
<evidence type="ECO:0000256" key="2">
    <source>
        <dbReference type="ARBA" id="ARBA00023027"/>
    </source>
</evidence>
<dbReference type="GO" id="GO:0008720">
    <property type="term" value="F:D-lactate dehydrogenase (NAD+) activity"/>
    <property type="evidence" value="ECO:0007669"/>
    <property type="project" value="TreeGrafter"/>
</dbReference>
<dbReference type="AlphaFoldDB" id="A0A414PXF3"/>
<proteinExistence type="inferred from homology"/>
<evidence type="ECO:0000313" key="7">
    <source>
        <dbReference type="Proteomes" id="UP000284676"/>
    </source>
</evidence>
<feature type="domain" description="D-isomer specific 2-hydroxyacid dehydrogenase NAD-binding" evidence="5">
    <location>
        <begin position="110"/>
        <end position="297"/>
    </location>
</feature>
<keyword evidence="2" id="KW-0520">NAD</keyword>
<dbReference type="Pfam" id="PF00389">
    <property type="entry name" value="2-Hacid_dh"/>
    <property type="match status" value="1"/>
</dbReference>
<dbReference type="InterPro" id="IPR058205">
    <property type="entry name" value="D-LDH-like"/>
</dbReference>
<evidence type="ECO:0000256" key="3">
    <source>
        <dbReference type="RuleBase" id="RU003719"/>
    </source>
</evidence>
<evidence type="ECO:0000256" key="1">
    <source>
        <dbReference type="ARBA" id="ARBA00005854"/>
    </source>
</evidence>